<organism evidence="2 3">
    <name type="scientific">Fusarium ambrosium</name>
    <dbReference type="NCBI Taxonomy" id="131363"/>
    <lineage>
        <taxon>Eukaryota</taxon>
        <taxon>Fungi</taxon>
        <taxon>Dikarya</taxon>
        <taxon>Ascomycota</taxon>
        <taxon>Pezizomycotina</taxon>
        <taxon>Sordariomycetes</taxon>
        <taxon>Hypocreomycetidae</taxon>
        <taxon>Hypocreales</taxon>
        <taxon>Nectriaceae</taxon>
        <taxon>Fusarium</taxon>
        <taxon>Fusarium solani species complex</taxon>
    </lineage>
</organism>
<protein>
    <recommendedName>
        <fullName evidence="1">Heterokaryon incompatibility domain-containing protein</fullName>
    </recommendedName>
</protein>
<dbReference type="AlphaFoldDB" id="A0A428TCV3"/>
<comment type="caution">
    <text evidence="2">The sequence shown here is derived from an EMBL/GenBank/DDBJ whole genome shotgun (WGS) entry which is preliminary data.</text>
</comment>
<keyword evidence="3" id="KW-1185">Reference proteome</keyword>
<name>A0A428TCV3_9HYPO</name>
<dbReference type="PANTHER" id="PTHR33112">
    <property type="entry name" value="DOMAIN PROTEIN, PUTATIVE-RELATED"/>
    <property type="match status" value="1"/>
</dbReference>
<evidence type="ECO:0000259" key="1">
    <source>
        <dbReference type="Pfam" id="PF06985"/>
    </source>
</evidence>
<gene>
    <name evidence="2" type="ORF">CDV31_012000</name>
</gene>
<dbReference type="Proteomes" id="UP000288429">
    <property type="component" value="Unassembled WGS sequence"/>
</dbReference>
<dbReference type="InterPro" id="IPR010730">
    <property type="entry name" value="HET"/>
</dbReference>
<feature type="domain" description="Heterokaryon incompatibility" evidence="1">
    <location>
        <begin position="131"/>
        <end position="293"/>
    </location>
</feature>
<sequence>MESKIGRQVEAQEIRLKLSYGWWPQHDDGLEFALRGMGIEIFLPGNKYAIEKLRFTIDSEDEQCKRWLRVHPTPSPDFLNQQKINEISAKLVQYPLPDSGFFPTRVIDLGADPRGEILKLVTKVESLHQQYAALSYCWGTPEEAETQFKTLKCNLQDRHSGFKLSEVSPVIKDAVAVCRAFDVRYLWVDAVCITQDDAYDWEQESALMAMIFNSAYFVVAAAASDSCNEGFLSWTKPFIHLPFQSKLNPDIQGSYRLLQIPFQDATNPAVFSSLATEDYLSSRWQTRAWVYQERVVGQRILFFGRTGLLPHFQQDPETLIFRHAGQENLNHKGWFRIVSNFSGTRLTRRTDRLPAISGLAKRYHDVLQDEYLAGLWRSDLWRGLFWQSHAPKCSRQELIASLASPDPYIAPSWSWARDLCLVSVHFRHILNLWQEWEGLRQEFTLVDVKMDLVGSNPYGQLRNGQLTLRSKASEVPSSWDFEEKSKSLDYNERIQLQPDWRYYFQGEANVGGLTLFLLGSCIKERPRQCYCRELSASTNILSEETPHNIKAKQGHIVADLGALDLGDTDHVGHDQDLCLHCKEQAIVYGLLLHPAKEQGKFFRVGIFVSNPSTHALGGMKLCENWETRTVEII</sequence>
<evidence type="ECO:0000313" key="2">
    <source>
        <dbReference type="EMBL" id="RSL99866.1"/>
    </source>
</evidence>
<proteinExistence type="predicted"/>
<accession>A0A428TCV3</accession>
<dbReference type="PANTHER" id="PTHR33112:SF16">
    <property type="entry name" value="HETEROKARYON INCOMPATIBILITY DOMAIN-CONTAINING PROTEIN"/>
    <property type="match status" value="1"/>
</dbReference>
<reference evidence="2 3" key="1">
    <citation type="submission" date="2017-06" db="EMBL/GenBank/DDBJ databases">
        <title>Cmopartive genomic analysis of Ambrosia Fusariam Clade fungi.</title>
        <authorList>
            <person name="Stajich J.E."/>
            <person name="Carrillo J."/>
            <person name="Kijimoto T."/>
            <person name="Eskalen A."/>
            <person name="O'Donnell K."/>
            <person name="Kasson M."/>
        </authorList>
    </citation>
    <scope>NUCLEOTIDE SEQUENCE [LARGE SCALE GENOMIC DNA]</scope>
    <source>
        <strain evidence="2 3">NRRL 20438</strain>
    </source>
</reference>
<evidence type="ECO:0000313" key="3">
    <source>
        <dbReference type="Proteomes" id="UP000288429"/>
    </source>
</evidence>
<dbReference type="Pfam" id="PF06985">
    <property type="entry name" value="HET"/>
    <property type="match status" value="1"/>
</dbReference>
<dbReference type="EMBL" id="NIZV01000214">
    <property type="protein sequence ID" value="RSL99866.1"/>
    <property type="molecule type" value="Genomic_DNA"/>
</dbReference>